<sequence>MTQNDVAKSPWVDEQCDVNIHSLMNPNMWPASHEFEVSVIDDPLCRWSRCTLNVSRLNALPLVWPSQMSSSSLERFLK</sequence>
<evidence type="ECO:0000313" key="1">
    <source>
        <dbReference type="EMBL" id="GFY23299.1"/>
    </source>
</evidence>
<evidence type="ECO:0000313" key="2">
    <source>
        <dbReference type="Proteomes" id="UP000887159"/>
    </source>
</evidence>
<comment type="caution">
    <text evidence="1">The sequence shown here is derived from an EMBL/GenBank/DDBJ whole genome shotgun (WGS) entry which is preliminary data.</text>
</comment>
<gene>
    <name evidence="1" type="ORF">TNCV_3939951</name>
</gene>
<dbReference type="EMBL" id="BMAU01021363">
    <property type="protein sequence ID" value="GFY23299.1"/>
    <property type="molecule type" value="Genomic_DNA"/>
</dbReference>
<proteinExistence type="predicted"/>
<reference evidence="1" key="1">
    <citation type="submission" date="2020-08" db="EMBL/GenBank/DDBJ databases">
        <title>Multicomponent nature underlies the extraordinary mechanical properties of spider dragline silk.</title>
        <authorList>
            <person name="Kono N."/>
            <person name="Nakamura H."/>
            <person name="Mori M."/>
            <person name="Yoshida Y."/>
            <person name="Ohtoshi R."/>
            <person name="Malay A.D."/>
            <person name="Moran D.A.P."/>
            <person name="Tomita M."/>
            <person name="Numata K."/>
            <person name="Arakawa K."/>
        </authorList>
    </citation>
    <scope>NUCLEOTIDE SEQUENCE</scope>
</reference>
<accession>A0A8X7B9T0</accession>
<name>A0A8X7B9T0_TRICX</name>
<organism evidence="1 2">
    <name type="scientific">Trichonephila clavipes</name>
    <name type="common">Golden silk orbweaver</name>
    <name type="synonym">Nephila clavipes</name>
    <dbReference type="NCBI Taxonomy" id="2585209"/>
    <lineage>
        <taxon>Eukaryota</taxon>
        <taxon>Metazoa</taxon>
        <taxon>Ecdysozoa</taxon>
        <taxon>Arthropoda</taxon>
        <taxon>Chelicerata</taxon>
        <taxon>Arachnida</taxon>
        <taxon>Araneae</taxon>
        <taxon>Araneomorphae</taxon>
        <taxon>Entelegynae</taxon>
        <taxon>Araneoidea</taxon>
        <taxon>Nephilidae</taxon>
        <taxon>Trichonephila</taxon>
    </lineage>
</organism>
<protein>
    <submittedName>
        <fullName evidence="1">Uncharacterized protein</fullName>
    </submittedName>
</protein>
<dbReference type="AlphaFoldDB" id="A0A8X7B9T0"/>
<dbReference type="Proteomes" id="UP000887159">
    <property type="component" value="Unassembled WGS sequence"/>
</dbReference>
<keyword evidence="2" id="KW-1185">Reference proteome</keyword>